<accession>A0ABY9YHM4</accession>
<sequence>MTTLIEVINHGPIRELRLARPPVNALDTELCRHLIHAINQAMADDVHGLVLSGSERIFSAGMDVPHLLSHGEDRHKLLDSWQAFFGAVRTLAESRIPVVAALTGHAPAGGCVLALCCDYRIMARSTDPAQPNVIGLNEVQVGLVAPEGIQRLMRRVVGHHRASQLLIGGEMVPAERALEIGLVDELVAPADVVPRAVAWLGRLLKLPRQPMLHTRSVARADLHEALHADLIQLDRFVEAWYAPDAQQALQTLVERLGSAGRRPAPDAA</sequence>
<dbReference type="InterPro" id="IPR001753">
    <property type="entry name" value="Enoyl-CoA_hydra/iso"/>
</dbReference>
<dbReference type="InterPro" id="IPR018376">
    <property type="entry name" value="Enoyl-CoA_hyd/isom_CS"/>
</dbReference>
<dbReference type="PANTHER" id="PTHR11941">
    <property type="entry name" value="ENOYL-COA HYDRATASE-RELATED"/>
    <property type="match status" value="1"/>
</dbReference>
<organism evidence="3 4">
    <name type="scientific">Stenotrophomonas aracearum</name>
    <dbReference type="NCBI Taxonomy" id="3003272"/>
    <lineage>
        <taxon>Bacteria</taxon>
        <taxon>Pseudomonadati</taxon>
        <taxon>Pseudomonadota</taxon>
        <taxon>Gammaproteobacteria</taxon>
        <taxon>Lysobacterales</taxon>
        <taxon>Lysobacteraceae</taxon>
        <taxon>Stenotrophomonas</taxon>
    </lineage>
</organism>
<evidence type="ECO:0000313" key="3">
    <source>
        <dbReference type="EMBL" id="WNH49829.1"/>
    </source>
</evidence>
<name>A0ABY9YHM4_9GAMM</name>
<dbReference type="RefSeq" id="WP_311184133.1">
    <property type="nucleotide sequence ID" value="NZ_CP115543.1"/>
</dbReference>
<proteinExistence type="inferred from homology"/>
<comment type="similarity">
    <text evidence="1 2">Belongs to the enoyl-CoA hydratase/isomerase family.</text>
</comment>
<evidence type="ECO:0000256" key="2">
    <source>
        <dbReference type="RuleBase" id="RU003707"/>
    </source>
</evidence>
<dbReference type="Gene3D" id="3.90.226.10">
    <property type="entry name" value="2-enoyl-CoA Hydratase, Chain A, domain 1"/>
    <property type="match status" value="1"/>
</dbReference>
<dbReference type="Proteomes" id="UP001305421">
    <property type="component" value="Chromosome"/>
</dbReference>
<reference evidence="3 4" key="1">
    <citation type="submission" date="2022-12" db="EMBL/GenBank/DDBJ databases">
        <title>Two new species, Stenotrophomonas aracearum and Stenotrophomonas oahuensis, isolated from Anthurium (Araceae family) in Hawaii.</title>
        <authorList>
            <person name="Chunag S.C."/>
            <person name="Dobhal S."/>
            <person name="Alvarez A."/>
            <person name="Arif M."/>
        </authorList>
    </citation>
    <scope>NUCLEOTIDE SEQUENCE [LARGE SCALE GENOMIC DNA]</scope>
    <source>
        <strain evidence="3 4">A5588</strain>
    </source>
</reference>
<gene>
    <name evidence="3" type="ORF">PDM28_05815</name>
</gene>
<dbReference type="Pfam" id="PF00378">
    <property type="entry name" value="ECH_1"/>
    <property type="match status" value="1"/>
</dbReference>
<protein>
    <submittedName>
        <fullName evidence="3">Enoyl-CoA hydratase/isomerase family protein</fullName>
    </submittedName>
</protein>
<dbReference type="CDD" id="cd06558">
    <property type="entry name" value="crotonase-like"/>
    <property type="match status" value="1"/>
</dbReference>
<keyword evidence="4" id="KW-1185">Reference proteome</keyword>
<dbReference type="InterPro" id="IPR029045">
    <property type="entry name" value="ClpP/crotonase-like_dom_sf"/>
</dbReference>
<dbReference type="PROSITE" id="PS00166">
    <property type="entry name" value="ENOYL_COA_HYDRATASE"/>
    <property type="match status" value="1"/>
</dbReference>
<evidence type="ECO:0000313" key="4">
    <source>
        <dbReference type="Proteomes" id="UP001305421"/>
    </source>
</evidence>
<dbReference type="EMBL" id="CP115543">
    <property type="protein sequence ID" value="WNH49829.1"/>
    <property type="molecule type" value="Genomic_DNA"/>
</dbReference>
<evidence type="ECO:0000256" key="1">
    <source>
        <dbReference type="ARBA" id="ARBA00005254"/>
    </source>
</evidence>
<dbReference type="SUPFAM" id="SSF52096">
    <property type="entry name" value="ClpP/crotonase"/>
    <property type="match status" value="1"/>
</dbReference>
<dbReference type="PANTHER" id="PTHR11941:SF54">
    <property type="entry name" value="ENOYL-COA HYDRATASE, MITOCHONDRIAL"/>
    <property type="match status" value="1"/>
</dbReference>